<evidence type="ECO:0000313" key="3">
    <source>
        <dbReference type="EMBL" id="CAF4985670.1"/>
    </source>
</evidence>
<dbReference type="EMBL" id="CAJOBJ010201997">
    <property type="protein sequence ID" value="CAF4985670.1"/>
    <property type="molecule type" value="Genomic_DNA"/>
</dbReference>
<gene>
    <name evidence="2" type="ORF">BYL167_LOCUS43327</name>
    <name evidence="3" type="ORF">GIL414_LOCUS56319</name>
    <name evidence="1" type="ORF">SMN809_LOCUS40135</name>
</gene>
<feature type="non-terminal residue" evidence="3">
    <location>
        <position position="44"/>
    </location>
</feature>
<accession>A0A8S3DLT0</accession>
<dbReference type="Proteomes" id="UP000676336">
    <property type="component" value="Unassembled WGS sequence"/>
</dbReference>
<proteinExistence type="predicted"/>
<organism evidence="3 4">
    <name type="scientific">Rotaria magnacalcarata</name>
    <dbReference type="NCBI Taxonomy" id="392030"/>
    <lineage>
        <taxon>Eukaryota</taxon>
        <taxon>Metazoa</taxon>
        <taxon>Spiralia</taxon>
        <taxon>Gnathifera</taxon>
        <taxon>Rotifera</taxon>
        <taxon>Eurotatoria</taxon>
        <taxon>Bdelloidea</taxon>
        <taxon>Philodinida</taxon>
        <taxon>Philodinidae</taxon>
        <taxon>Rotaria</taxon>
    </lineage>
</organism>
<dbReference type="AlphaFoldDB" id="A0A8S3DLT0"/>
<evidence type="ECO:0000313" key="4">
    <source>
        <dbReference type="Proteomes" id="UP000681720"/>
    </source>
</evidence>
<name>A0A8S3DLT0_9BILA</name>
<sequence length="44" mass="5009">MKQSIVKGEKRKEAEKPVKLNVLGVPVDSMGRQITKEQRLAMEQ</sequence>
<dbReference type="Proteomes" id="UP000681720">
    <property type="component" value="Unassembled WGS sequence"/>
</dbReference>
<dbReference type="EMBL" id="CAJOBH010114865">
    <property type="protein sequence ID" value="CAF4680473.1"/>
    <property type="molecule type" value="Genomic_DNA"/>
</dbReference>
<comment type="caution">
    <text evidence="3">The sequence shown here is derived from an EMBL/GenBank/DDBJ whole genome shotgun (WGS) entry which is preliminary data.</text>
</comment>
<dbReference type="Proteomes" id="UP000681967">
    <property type="component" value="Unassembled WGS sequence"/>
</dbReference>
<reference evidence="3" key="1">
    <citation type="submission" date="2021-02" db="EMBL/GenBank/DDBJ databases">
        <authorList>
            <person name="Nowell W R."/>
        </authorList>
    </citation>
    <scope>NUCLEOTIDE SEQUENCE</scope>
</reference>
<evidence type="ECO:0000313" key="2">
    <source>
        <dbReference type="EMBL" id="CAF4680473.1"/>
    </source>
</evidence>
<protein>
    <submittedName>
        <fullName evidence="3">Uncharacterized protein</fullName>
    </submittedName>
</protein>
<dbReference type="EMBL" id="CAJOBI010109729">
    <property type="protein sequence ID" value="CAF4627035.1"/>
    <property type="molecule type" value="Genomic_DNA"/>
</dbReference>
<evidence type="ECO:0000313" key="1">
    <source>
        <dbReference type="EMBL" id="CAF4627035.1"/>
    </source>
</evidence>